<evidence type="ECO:0000256" key="3">
    <source>
        <dbReference type="ARBA" id="ARBA00022692"/>
    </source>
</evidence>
<protein>
    <recommendedName>
        <fullName evidence="10">Small integral membrane protein 7</fullName>
    </recommendedName>
</protein>
<feature type="transmembrane region" description="Helical" evidence="7">
    <location>
        <begin position="254"/>
        <end position="274"/>
    </location>
</feature>
<dbReference type="PANTHER" id="PTHR28622:SF1">
    <property type="entry name" value="SMALL INTEGRAL MEMBRANE PROTEIN 7"/>
    <property type="match status" value="1"/>
</dbReference>
<evidence type="ECO:0000256" key="6">
    <source>
        <dbReference type="SAM" id="MobiDB-lite"/>
    </source>
</evidence>
<reference evidence="8" key="3">
    <citation type="submission" date="2025-09" db="UniProtKB">
        <authorList>
            <consortium name="Ensembl"/>
        </authorList>
    </citation>
    <scope>IDENTIFICATION</scope>
</reference>
<dbReference type="PANTHER" id="PTHR28622">
    <property type="entry name" value="SMALL INTEGRAL MEMBRANE PROTEIN 7"/>
    <property type="match status" value="1"/>
</dbReference>
<feature type="region of interest" description="Disordered" evidence="6">
    <location>
        <begin position="220"/>
        <end position="240"/>
    </location>
</feature>
<keyword evidence="3 7" id="KW-0812">Transmembrane</keyword>
<dbReference type="Ensembl" id="ENSFALT00000040341.1">
    <property type="protein sequence ID" value="ENSFALP00000025361.1"/>
    <property type="gene ID" value="ENSFALG00000028164.1"/>
</dbReference>
<evidence type="ECO:0000313" key="9">
    <source>
        <dbReference type="Proteomes" id="UP000016665"/>
    </source>
</evidence>
<name>A0A803VRK5_FICAL</name>
<feature type="compositionally biased region" description="Basic and acidic residues" evidence="6">
    <location>
        <begin position="227"/>
        <end position="240"/>
    </location>
</feature>
<comment type="subcellular location">
    <subcellularLocation>
        <location evidence="1">Membrane</location>
        <topology evidence="1">Single-pass membrane protein</topology>
    </subcellularLocation>
</comment>
<keyword evidence="9" id="KW-1185">Reference proteome</keyword>
<evidence type="ECO:0000256" key="1">
    <source>
        <dbReference type="ARBA" id="ARBA00004167"/>
    </source>
</evidence>
<sequence length="276" mass="30462">LCSRPSPPSSGPLTPLHARSPSPTRFPGLTPLPRLVFPGLSPSLFPRPPVLFLFPLPRPLSPSLTLSPFSISIPPPLPSPSFPVLVSFFFPLSSSRFHPPRPPLPFPPHSPSPTFFSHPQPLPRAHSPLLPPLHPRPLSLLPRPHSLLLPVSISPSPSPSPSPFPRPRSPLPPCLHFPSLPQDAAGERRCRAQLQAVSEHGGRAGERGGFFGVHLSDTAPVPRRRRRDTEGFGEEPREPTTGDNIREFLLSLRYFRIFIALWNIFMMFCMIVLFGS</sequence>
<keyword evidence="4 7" id="KW-1133">Transmembrane helix</keyword>
<dbReference type="InterPro" id="IPR037659">
    <property type="entry name" value="SMIM7"/>
</dbReference>
<reference evidence="8" key="2">
    <citation type="submission" date="2025-08" db="UniProtKB">
        <authorList>
            <consortium name="Ensembl"/>
        </authorList>
    </citation>
    <scope>IDENTIFICATION</scope>
</reference>
<dbReference type="Proteomes" id="UP000016665">
    <property type="component" value="Chromosome 28"/>
</dbReference>
<evidence type="ECO:0000256" key="7">
    <source>
        <dbReference type="SAM" id="Phobius"/>
    </source>
</evidence>
<proteinExistence type="inferred from homology"/>
<dbReference type="GeneTree" id="ENSGT00390000014626"/>
<feature type="region of interest" description="Disordered" evidence="6">
    <location>
        <begin position="1"/>
        <end position="25"/>
    </location>
</feature>
<evidence type="ECO:0000256" key="5">
    <source>
        <dbReference type="ARBA" id="ARBA00023136"/>
    </source>
</evidence>
<evidence type="ECO:0000256" key="4">
    <source>
        <dbReference type="ARBA" id="ARBA00022989"/>
    </source>
</evidence>
<keyword evidence="5 7" id="KW-0472">Membrane</keyword>
<gene>
    <name evidence="8" type="primary">SMIM7</name>
</gene>
<evidence type="ECO:0000313" key="8">
    <source>
        <dbReference type="Ensembl" id="ENSFALP00000025361.1"/>
    </source>
</evidence>
<evidence type="ECO:0008006" key="10">
    <source>
        <dbReference type="Google" id="ProtNLM"/>
    </source>
</evidence>
<comment type="similarity">
    <text evidence="2">Belongs to the SMIM7 family.</text>
</comment>
<evidence type="ECO:0000256" key="2">
    <source>
        <dbReference type="ARBA" id="ARBA00008578"/>
    </source>
</evidence>
<reference evidence="8 9" key="1">
    <citation type="journal article" date="2012" name="Nature">
        <title>The genomic landscape of species divergence in Ficedula flycatchers.</title>
        <authorList>
            <person name="Ellegren H."/>
            <person name="Smeds L."/>
            <person name="Burri R."/>
            <person name="Olason P.I."/>
            <person name="Backstrom N."/>
            <person name="Kawakami T."/>
            <person name="Kunstner A."/>
            <person name="Makinen H."/>
            <person name="Nadachowska-Brzyska K."/>
            <person name="Qvarnstrom A."/>
            <person name="Uebbing S."/>
            <person name="Wolf J.B."/>
        </authorList>
    </citation>
    <scope>NUCLEOTIDE SEQUENCE [LARGE SCALE GENOMIC DNA]</scope>
</reference>
<feature type="compositionally biased region" description="Pro residues" evidence="6">
    <location>
        <begin position="1"/>
        <end position="10"/>
    </location>
</feature>
<organism evidence="8 9">
    <name type="scientific">Ficedula albicollis</name>
    <name type="common">Collared flycatcher</name>
    <name type="synonym">Muscicapa albicollis</name>
    <dbReference type="NCBI Taxonomy" id="59894"/>
    <lineage>
        <taxon>Eukaryota</taxon>
        <taxon>Metazoa</taxon>
        <taxon>Chordata</taxon>
        <taxon>Craniata</taxon>
        <taxon>Vertebrata</taxon>
        <taxon>Euteleostomi</taxon>
        <taxon>Archelosauria</taxon>
        <taxon>Archosauria</taxon>
        <taxon>Dinosauria</taxon>
        <taxon>Saurischia</taxon>
        <taxon>Theropoda</taxon>
        <taxon>Coelurosauria</taxon>
        <taxon>Aves</taxon>
        <taxon>Neognathae</taxon>
        <taxon>Neoaves</taxon>
        <taxon>Telluraves</taxon>
        <taxon>Australaves</taxon>
        <taxon>Passeriformes</taxon>
        <taxon>Muscicapidae</taxon>
        <taxon>Ficedula</taxon>
    </lineage>
</organism>
<dbReference type="AlphaFoldDB" id="A0A803VRK5"/>
<dbReference type="GO" id="GO:0016020">
    <property type="term" value="C:membrane"/>
    <property type="evidence" value="ECO:0007669"/>
    <property type="project" value="UniProtKB-SubCell"/>
</dbReference>
<accession>A0A803VRK5</accession>